<feature type="domain" description="PDZ" evidence="12">
    <location>
        <begin position="225"/>
        <end position="290"/>
    </location>
</feature>
<dbReference type="NCBIfam" id="TIGR00054">
    <property type="entry name" value="RIP metalloprotease RseP"/>
    <property type="match status" value="1"/>
</dbReference>
<dbReference type="EC" id="3.4.24.-" evidence="11"/>
<keyword evidence="14" id="KW-1185">Reference proteome</keyword>
<keyword evidence="8 11" id="KW-1133">Transmembrane helix</keyword>
<dbReference type="Proteomes" id="UP000287823">
    <property type="component" value="Unassembled WGS sequence"/>
</dbReference>
<dbReference type="RefSeq" id="WP_126797724.1">
    <property type="nucleotide sequence ID" value="NZ_PIPO01000001.1"/>
</dbReference>
<name>A0A432WLH9_9GAMM</name>
<evidence type="ECO:0000259" key="12">
    <source>
        <dbReference type="PROSITE" id="PS50106"/>
    </source>
</evidence>
<dbReference type="InterPro" id="IPR004387">
    <property type="entry name" value="Pept_M50_Zn"/>
</dbReference>
<evidence type="ECO:0000313" key="13">
    <source>
        <dbReference type="EMBL" id="RUO34672.1"/>
    </source>
</evidence>
<dbReference type="Pfam" id="PF02163">
    <property type="entry name" value="Peptidase_M50"/>
    <property type="match status" value="1"/>
</dbReference>
<dbReference type="CDD" id="cd23081">
    <property type="entry name" value="cpPDZ_EcRseP-like"/>
    <property type="match status" value="1"/>
</dbReference>
<evidence type="ECO:0000256" key="9">
    <source>
        <dbReference type="ARBA" id="ARBA00023049"/>
    </source>
</evidence>
<dbReference type="CDD" id="cd23082">
    <property type="entry name" value="cpPDZ1_EcRseP-like"/>
    <property type="match status" value="1"/>
</dbReference>
<evidence type="ECO:0000256" key="2">
    <source>
        <dbReference type="ARBA" id="ARBA00004141"/>
    </source>
</evidence>
<dbReference type="SUPFAM" id="SSF50156">
    <property type="entry name" value="PDZ domain-like"/>
    <property type="match status" value="2"/>
</dbReference>
<keyword evidence="4" id="KW-0645">Protease</keyword>
<comment type="subcellular location">
    <subcellularLocation>
        <location evidence="2">Membrane</location>
        <topology evidence="2">Multi-pass membrane protein</topology>
    </subcellularLocation>
</comment>
<dbReference type="GO" id="GO:0006508">
    <property type="term" value="P:proteolysis"/>
    <property type="evidence" value="ECO:0007669"/>
    <property type="project" value="UniProtKB-KW"/>
</dbReference>
<accession>A0A432WLH9</accession>
<dbReference type="GO" id="GO:0004222">
    <property type="term" value="F:metalloendopeptidase activity"/>
    <property type="evidence" value="ECO:0007669"/>
    <property type="project" value="InterPro"/>
</dbReference>
<feature type="transmembrane region" description="Helical" evidence="11">
    <location>
        <begin position="371"/>
        <end position="391"/>
    </location>
</feature>
<evidence type="ECO:0000256" key="5">
    <source>
        <dbReference type="ARBA" id="ARBA00022692"/>
    </source>
</evidence>
<evidence type="ECO:0000313" key="14">
    <source>
        <dbReference type="Proteomes" id="UP000287823"/>
    </source>
</evidence>
<dbReference type="PANTHER" id="PTHR42837">
    <property type="entry name" value="REGULATOR OF SIGMA-E PROTEASE RSEP"/>
    <property type="match status" value="1"/>
</dbReference>
<dbReference type="NCBIfam" id="NF008046">
    <property type="entry name" value="PRK10779.1"/>
    <property type="match status" value="1"/>
</dbReference>
<evidence type="ECO:0000256" key="6">
    <source>
        <dbReference type="ARBA" id="ARBA00022801"/>
    </source>
</evidence>
<gene>
    <name evidence="13" type="ORF">CWE14_01310</name>
</gene>
<protein>
    <recommendedName>
        <fullName evidence="11">Zinc metalloprotease</fullName>
        <ecNumber evidence="11">3.4.24.-</ecNumber>
    </recommendedName>
</protein>
<comment type="caution">
    <text evidence="13">The sequence shown here is derived from an EMBL/GenBank/DDBJ whole genome shotgun (WGS) entry which is preliminary data.</text>
</comment>
<dbReference type="GO" id="GO:0016020">
    <property type="term" value="C:membrane"/>
    <property type="evidence" value="ECO:0007669"/>
    <property type="project" value="UniProtKB-SubCell"/>
</dbReference>
<keyword evidence="11" id="KW-0479">Metal-binding</keyword>
<keyword evidence="10 11" id="KW-0472">Membrane</keyword>
<dbReference type="Gene3D" id="2.30.42.10">
    <property type="match status" value="2"/>
</dbReference>
<dbReference type="EMBL" id="PIPO01000001">
    <property type="protein sequence ID" value="RUO34672.1"/>
    <property type="molecule type" value="Genomic_DNA"/>
</dbReference>
<feature type="transmembrane region" description="Helical" evidence="11">
    <location>
        <begin position="421"/>
        <end position="439"/>
    </location>
</feature>
<dbReference type="SMART" id="SM00228">
    <property type="entry name" value="PDZ"/>
    <property type="match status" value="2"/>
</dbReference>
<evidence type="ECO:0000256" key="7">
    <source>
        <dbReference type="ARBA" id="ARBA00022833"/>
    </source>
</evidence>
<dbReference type="InterPro" id="IPR036034">
    <property type="entry name" value="PDZ_sf"/>
</dbReference>
<dbReference type="GO" id="GO:0046872">
    <property type="term" value="F:metal ion binding"/>
    <property type="evidence" value="ECO:0007669"/>
    <property type="project" value="UniProtKB-KW"/>
</dbReference>
<evidence type="ECO:0000256" key="3">
    <source>
        <dbReference type="ARBA" id="ARBA00007931"/>
    </source>
</evidence>
<keyword evidence="7 11" id="KW-0862">Zinc</keyword>
<dbReference type="PANTHER" id="PTHR42837:SF2">
    <property type="entry name" value="MEMBRANE METALLOPROTEASE ARASP2, CHLOROPLASTIC-RELATED"/>
    <property type="match status" value="1"/>
</dbReference>
<evidence type="ECO:0000256" key="1">
    <source>
        <dbReference type="ARBA" id="ARBA00001947"/>
    </source>
</evidence>
<dbReference type="InterPro" id="IPR008915">
    <property type="entry name" value="Peptidase_M50"/>
</dbReference>
<evidence type="ECO:0000256" key="11">
    <source>
        <dbReference type="RuleBase" id="RU362031"/>
    </source>
</evidence>
<organism evidence="13 14">
    <name type="scientific">Aliidiomarina soli</name>
    <dbReference type="NCBI Taxonomy" id="1928574"/>
    <lineage>
        <taxon>Bacteria</taxon>
        <taxon>Pseudomonadati</taxon>
        <taxon>Pseudomonadota</taxon>
        <taxon>Gammaproteobacteria</taxon>
        <taxon>Alteromonadales</taxon>
        <taxon>Idiomarinaceae</taxon>
        <taxon>Aliidiomarina</taxon>
    </lineage>
</organism>
<dbReference type="AlphaFoldDB" id="A0A432WLH9"/>
<keyword evidence="9 11" id="KW-0482">Metalloprotease</keyword>
<keyword evidence="5 11" id="KW-0812">Transmembrane</keyword>
<evidence type="ECO:0000256" key="4">
    <source>
        <dbReference type="ARBA" id="ARBA00022670"/>
    </source>
</evidence>
<dbReference type="CDD" id="cd06163">
    <property type="entry name" value="S2P-M50_PDZ_RseP-like"/>
    <property type="match status" value="1"/>
</dbReference>
<keyword evidence="6 11" id="KW-0378">Hydrolase</keyword>
<reference evidence="13 14" key="1">
    <citation type="journal article" date="2011" name="Front. Microbiol.">
        <title>Genomic signatures of strain selection and enhancement in Bacillus atrophaeus var. globigii, a historical biowarfare simulant.</title>
        <authorList>
            <person name="Gibbons H.S."/>
            <person name="Broomall S.M."/>
            <person name="McNew L.A."/>
            <person name="Daligault H."/>
            <person name="Chapman C."/>
            <person name="Bruce D."/>
            <person name="Karavis M."/>
            <person name="Krepps M."/>
            <person name="McGregor P.A."/>
            <person name="Hong C."/>
            <person name="Park K.H."/>
            <person name="Akmal A."/>
            <person name="Feldman A."/>
            <person name="Lin J.S."/>
            <person name="Chang W.E."/>
            <person name="Higgs B.W."/>
            <person name="Demirev P."/>
            <person name="Lindquist J."/>
            <person name="Liem A."/>
            <person name="Fochler E."/>
            <person name="Read T.D."/>
            <person name="Tapia R."/>
            <person name="Johnson S."/>
            <person name="Bishop-Lilly K.A."/>
            <person name="Detter C."/>
            <person name="Han C."/>
            <person name="Sozhamannan S."/>
            <person name="Rosenzweig C.N."/>
            <person name="Skowronski E.W."/>
        </authorList>
    </citation>
    <scope>NUCLEOTIDE SEQUENCE [LARGE SCALE GENOMIC DNA]</scope>
    <source>
        <strain evidence="13 14">Y4G10-17</strain>
    </source>
</reference>
<dbReference type="PROSITE" id="PS50106">
    <property type="entry name" value="PDZ"/>
    <property type="match status" value="1"/>
</dbReference>
<dbReference type="InterPro" id="IPR041489">
    <property type="entry name" value="PDZ_6"/>
</dbReference>
<evidence type="ECO:0000256" key="10">
    <source>
        <dbReference type="ARBA" id="ARBA00023136"/>
    </source>
</evidence>
<sequence length="447" mass="49270">MGQIVWTLGAFLLAIGLVVTFHEFGHYWVARRCGVRVLTFSVGFGRPLWSRVAKDGTRYQVAMVPLGGYVRMLDGRVDEVSAEQEHESFSHQPVLKRIAIVLAGPVFNFIFALVALWLMLMIGVASYRPVVGDVTAGSIAAEAGLQRGDEIVRVDGRRTEEWQAVNLALVERIGDSQTEWVVENSRGEQRQLAFDLNAWAFDPDRESTIASLGLRPFQPQIYTSLAQVMDDSPAAQAGLRTGDKILGIDGTMPMDWEQIRSFIAANPSHQAEMLVERGGEQFSMQVVFGEQQGQGFLGVVPEMEPYPSEYQFTMQYGPLGAVPQSIDRTWQLMTLSVSMIKKLITGDVSVKNLSGPIGIAVGAGDHASYGLVYFLSFLALISVSLGILNLLPIPVLDGGHLVYYIIEWVRGKPVPEHIQEIGFRVGMLLLFALMALALFNDISRLVP</sequence>
<dbReference type="InterPro" id="IPR001478">
    <property type="entry name" value="PDZ"/>
</dbReference>
<evidence type="ECO:0000256" key="8">
    <source>
        <dbReference type="ARBA" id="ARBA00022989"/>
    </source>
</evidence>
<comment type="similarity">
    <text evidence="3 11">Belongs to the peptidase M50B family.</text>
</comment>
<proteinExistence type="inferred from homology"/>
<dbReference type="Pfam" id="PF17820">
    <property type="entry name" value="PDZ_6"/>
    <property type="match status" value="2"/>
</dbReference>
<comment type="cofactor">
    <cofactor evidence="1 11">
        <name>Zn(2+)</name>
        <dbReference type="ChEBI" id="CHEBI:29105"/>
    </cofactor>
</comment>
<feature type="transmembrane region" description="Helical" evidence="11">
    <location>
        <begin position="98"/>
        <end position="120"/>
    </location>
</feature>